<organism evidence="1 4">
    <name type="scientific">Acetobacterium wieringae</name>
    <dbReference type="NCBI Taxonomy" id="52694"/>
    <lineage>
        <taxon>Bacteria</taxon>
        <taxon>Bacillati</taxon>
        <taxon>Bacillota</taxon>
        <taxon>Clostridia</taxon>
        <taxon>Eubacteriales</taxon>
        <taxon>Eubacteriaceae</taxon>
        <taxon>Acetobacterium</taxon>
    </lineage>
</organism>
<evidence type="ECO:0000313" key="6">
    <source>
        <dbReference type="Proteomes" id="UP001163550"/>
    </source>
</evidence>
<keyword evidence="6" id="KW-1185">Reference proteome</keyword>
<evidence type="ECO:0000313" key="3">
    <source>
        <dbReference type="EMBL" id="UYO63271.1"/>
    </source>
</evidence>
<dbReference type="RefSeq" id="WP_070369604.1">
    <property type="nucleotide sequence ID" value="NZ_CABIIK010000009.1"/>
</dbReference>
<evidence type="ECO:0000313" key="4">
    <source>
        <dbReference type="Proteomes" id="UP000176244"/>
    </source>
</evidence>
<dbReference type="EMBL" id="LKEU01000010">
    <property type="protein sequence ID" value="OFV72323.1"/>
    <property type="molecule type" value="Genomic_DNA"/>
</dbReference>
<dbReference type="Proteomes" id="UP001163550">
    <property type="component" value="Chromosome"/>
</dbReference>
<protein>
    <submittedName>
        <fullName evidence="2">TnpV protein</fullName>
    </submittedName>
</protein>
<proteinExistence type="predicted"/>
<name>A0A1F2PLP6_9FIRM</name>
<gene>
    <name evidence="1" type="ORF">ACWI_02340</name>
    <name evidence="2" type="ORF">FXB42_12065</name>
    <name evidence="3" type="ORF">LNN31_02165</name>
</gene>
<dbReference type="Pfam" id="PF14198">
    <property type="entry name" value="TnpV"/>
    <property type="match status" value="1"/>
</dbReference>
<sequence>MNSDQSKIDPTLTPVIQNEYFDNNTLDAFHVINQSEIGKYEALRYRYLKEHKQHLFLELFFQDKLGEHLRTVEQSARNRLDQIMGCLLARHPAPDPKTSPLTWVWHMNQLKEQAHAIVVSELIYN</sequence>
<evidence type="ECO:0000313" key="2">
    <source>
        <dbReference type="EMBL" id="TYC84494.1"/>
    </source>
</evidence>
<reference evidence="3" key="3">
    <citation type="submission" date="2021-11" db="EMBL/GenBank/DDBJ databases">
        <title>Isoprene-degrading acetogen.</title>
        <authorList>
            <person name="Yang Y."/>
            <person name="Jin H."/>
            <person name="Yan J."/>
        </authorList>
    </citation>
    <scope>NUCLEOTIDE SEQUENCE</scope>
    <source>
        <strain evidence="3">Berkeley</strain>
    </source>
</reference>
<dbReference type="Proteomes" id="UP000176244">
    <property type="component" value="Unassembled WGS sequence"/>
</dbReference>
<evidence type="ECO:0000313" key="1">
    <source>
        <dbReference type="EMBL" id="OFV72323.1"/>
    </source>
</evidence>
<dbReference type="Proteomes" id="UP000322619">
    <property type="component" value="Unassembled WGS sequence"/>
</dbReference>
<evidence type="ECO:0000313" key="5">
    <source>
        <dbReference type="Proteomes" id="UP000322619"/>
    </source>
</evidence>
<dbReference type="EMBL" id="VSLA01000025">
    <property type="protein sequence ID" value="TYC84494.1"/>
    <property type="molecule type" value="Genomic_DNA"/>
</dbReference>
<dbReference type="InterPro" id="IPR026989">
    <property type="entry name" value="TnpV"/>
</dbReference>
<reference evidence="1 4" key="1">
    <citation type="submission" date="2015-09" db="EMBL/GenBank/DDBJ databases">
        <title>Genome sequence of Acetobacterium wieringae DSM 1911.</title>
        <authorList>
            <person name="Poehlein A."/>
            <person name="Bengelsdorf F.R."/>
            <person name="Schiel-Bengelsdorf B."/>
            <person name="Duerre P."/>
            <person name="Daniel R."/>
        </authorList>
    </citation>
    <scope>NUCLEOTIDE SEQUENCE [LARGE SCALE GENOMIC DNA]</scope>
    <source>
        <strain evidence="1 4">DSM 1911</strain>
    </source>
</reference>
<dbReference type="OrthoDB" id="9797564at2"/>
<dbReference type="AlphaFoldDB" id="A0A1F2PLP6"/>
<reference evidence="2 5" key="2">
    <citation type="submission" date="2019-08" db="EMBL/GenBank/DDBJ databases">
        <title>Isolation and enrichment of carboxydotrophic bacteria from anaerobic sludge for the production of bio-based chemicals from syngas.</title>
        <authorList>
            <person name="Antares A.L."/>
            <person name="Moreira J."/>
            <person name="Diender M."/>
            <person name="Parshina S.N."/>
            <person name="Stams A.J.M."/>
            <person name="Alves M."/>
            <person name="Alves J.I."/>
            <person name="Sousa D.Z."/>
        </authorList>
    </citation>
    <scope>NUCLEOTIDE SEQUENCE [LARGE SCALE GENOMIC DNA]</scope>
    <source>
        <strain evidence="2 5">JM</strain>
    </source>
</reference>
<accession>A0A1F2PLP6</accession>
<dbReference type="STRING" id="52694.ACWI_02340"/>
<dbReference type="EMBL" id="CP087994">
    <property type="protein sequence ID" value="UYO63271.1"/>
    <property type="molecule type" value="Genomic_DNA"/>
</dbReference>